<feature type="domain" description="NB-ARC" evidence="6">
    <location>
        <begin position="161"/>
        <end position="319"/>
    </location>
</feature>
<feature type="domain" description="Disease resistance protein At4g27190-like leucine-rich repeats" evidence="7">
    <location>
        <begin position="903"/>
        <end position="1008"/>
    </location>
</feature>
<dbReference type="InterPro" id="IPR042197">
    <property type="entry name" value="Apaf_helical"/>
</dbReference>
<feature type="domain" description="Disease resistance protein At4g27190-like leucine-rich repeats" evidence="7">
    <location>
        <begin position="1191"/>
        <end position="1304"/>
    </location>
</feature>
<comment type="similarity">
    <text evidence="1">Belongs to the disease resistance NB-LRR family.</text>
</comment>
<proteinExistence type="inferred from homology"/>
<organism evidence="8 9">
    <name type="scientific">Stylosanthes scabra</name>
    <dbReference type="NCBI Taxonomy" id="79078"/>
    <lineage>
        <taxon>Eukaryota</taxon>
        <taxon>Viridiplantae</taxon>
        <taxon>Streptophyta</taxon>
        <taxon>Embryophyta</taxon>
        <taxon>Tracheophyta</taxon>
        <taxon>Spermatophyta</taxon>
        <taxon>Magnoliopsida</taxon>
        <taxon>eudicotyledons</taxon>
        <taxon>Gunneridae</taxon>
        <taxon>Pentapetalae</taxon>
        <taxon>rosids</taxon>
        <taxon>fabids</taxon>
        <taxon>Fabales</taxon>
        <taxon>Fabaceae</taxon>
        <taxon>Papilionoideae</taxon>
        <taxon>50 kb inversion clade</taxon>
        <taxon>dalbergioids sensu lato</taxon>
        <taxon>Dalbergieae</taxon>
        <taxon>Pterocarpus clade</taxon>
        <taxon>Stylosanthes</taxon>
    </lineage>
</organism>
<dbReference type="InterPro" id="IPR032675">
    <property type="entry name" value="LRR_dom_sf"/>
</dbReference>
<evidence type="ECO:0000256" key="2">
    <source>
        <dbReference type="ARBA" id="ARBA00022741"/>
    </source>
</evidence>
<gene>
    <name evidence="8" type="ORF">PIB30_053591</name>
</gene>
<evidence type="ECO:0000256" key="3">
    <source>
        <dbReference type="ARBA" id="ARBA00022821"/>
    </source>
</evidence>
<keyword evidence="2" id="KW-0547">Nucleotide-binding</keyword>
<feature type="domain" description="Disease resistance protein At4g27190-like leucine-rich repeats" evidence="7">
    <location>
        <begin position="702"/>
        <end position="818"/>
    </location>
</feature>
<dbReference type="InterPro" id="IPR002182">
    <property type="entry name" value="NB-ARC"/>
</dbReference>
<dbReference type="Pfam" id="PF00931">
    <property type="entry name" value="NB-ARC"/>
    <property type="match status" value="1"/>
</dbReference>
<feature type="domain" description="Disease resistance protein At4g27190-like leucine-rich repeats" evidence="7">
    <location>
        <begin position="1757"/>
        <end position="1896"/>
    </location>
</feature>
<evidence type="ECO:0000256" key="1">
    <source>
        <dbReference type="ARBA" id="ARBA00008894"/>
    </source>
</evidence>
<evidence type="ECO:0000259" key="7">
    <source>
        <dbReference type="Pfam" id="PF23247"/>
    </source>
</evidence>
<dbReference type="InterPro" id="IPR057135">
    <property type="entry name" value="At4g27190-like_LRR"/>
</dbReference>
<evidence type="ECO:0000259" key="6">
    <source>
        <dbReference type="Pfam" id="PF00931"/>
    </source>
</evidence>
<dbReference type="PANTHER" id="PTHR33463:SF198">
    <property type="entry name" value="RPP4C3"/>
    <property type="match status" value="1"/>
</dbReference>
<dbReference type="Gene3D" id="1.10.8.430">
    <property type="entry name" value="Helical domain of apoptotic protease-activating factors"/>
    <property type="match status" value="1"/>
</dbReference>
<dbReference type="PRINTS" id="PR00364">
    <property type="entry name" value="DISEASERSIST"/>
</dbReference>
<dbReference type="Gene3D" id="3.80.10.10">
    <property type="entry name" value="Ribonuclease Inhibitor"/>
    <property type="match status" value="5"/>
</dbReference>
<evidence type="ECO:0000313" key="9">
    <source>
        <dbReference type="Proteomes" id="UP001341840"/>
    </source>
</evidence>
<dbReference type="InterPro" id="IPR050905">
    <property type="entry name" value="Plant_NBS-LRR"/>
</dbReference>
<dbReference type="Gene3D" id="3.40.50.300">
    <property type="entry name" value="P-loop containing nucleotide triphosphate hydrolases"/>
    <property type="match status" value="1"/>
</dbReference>
<feature type="domain" description="Disease resistance protein At4g27190-like leucine-rich repeats" evidence="7">
    <location>
        <begin position="1508"/>
        <end position="1639"/>
    </location>
</feature>
<reference evidence="8 9" key="1">
    <citation type="journal article" date="2023" name="Plants (Basel)">
        <title>Bridging the Gap: Combining Genomics and Transcriptomics Approaches to Understand Stylosanthes scabra, an Orphan Legume from the Brazilian Caatinga.</title>
        <authorList>
            <person name="Ferreira-Neto J.R.C."/>
            <person name="da Silva M.D."/>
            <person name="Binneck E."/>
            <person name="de Melo N.F."/>
            <person name="da Silva R.H."/>
            <person name="de Melo A.L.T.M."/>
            <person name="Pandolfi V."/>
            <person name="Bustamante F.O."/>
            <person name="Brasileiro-Vidal A.C."/>
            <person name="Benko-Iseppon A.M."/>
        </authorList>
    </citation>
    <scope>NUCLEOTIDE SEQUENCE [LARGE SCALE GENOMIC DNA]</scope>
    <source>
        <tissue evidence="8">Leaves</tissue>
    </source>
</reference>
<feature type="coiled-coil region" evidence="5">
    <location>
        <begin position="30"/>
        <end position="57"/>
    </location>
</feature>
<dbReference type="EMBL" id="JASCZI010181642">
    <property type="protein sequence ID" value="MED6185080.1"/>
    <property type="molecule type" value="Genomic_DNA"/>
</dbReference>
<dbReference type="PANTHER" id="PTHR33463">
    <property type="entry name" value="NB-ARC DOMAIN-CONTAINING PROTEIN-RELATED"/>
    <property type="match status" value="1"/>
</dbReference>
<dbReference type="SUPFAM" id="SSF52047">
    <property type="entry name" value="RNI-like"/>
    <property type="match status" value="1"/>
</dbReference>
<dbReference type="SUPFAM" id="SSF52540">
    <property type="entry name" value="P-loop containing nucleoside triphosphate hydrolases"/>
    <property type="match status" value="1"/>
</dbReference>
<dbReference type="Pfam" id="PF23247">
    <property type="entry name" value="LRR_RPS2"/>
    <property type="match status" value="6"/>
</dbReference>
<dbReference type="InterPro" id="IPR027417">
    <property type="entry name" value="P-loop_NTPase"/>
</dbReference>
<accession>A0ABU6WJ05</accession>
<evidence type="ECO:0000313" key="8">
    <source>
        <dbReference type="EMBL" id="MED6185080.1"/>
    </source>
</evidence>
<comment type="caution">
    <text evidence="8">The sequence shown here is derived from an EMBL/GenBank/DDBJ whole genome shotgun (WGS) entry which is preliminary data.</text>
</comment>
<evidence type="ECO:0000256" key="5">
    <source>
        <dbReference type="SAM" id="Coils"/>
    </source>
</evidence>
<dbReference type="Proteomes" id="UP001341840">
    <property type="component" value="Unassembled WGS sequence"/>
</dbReference>
<sequence>MEFLVALASGVVTKLGESIISPIANQVGYIIRYKKNVKNLESEMKELECKKRVVQGTVDADKRNSLQIASNVEDWLSKVATMENELQGLFYDHEEQVMMKSKCHSLVSRYSLSKRAKKFSTDILRLKQENFDVISYPAPPPRLGSSTFLNSDSKIFQTRESIMCEVIDKLRDEDVKRISICGMGGVGKTTFVKEVIKILEAEEDNKCFDEVSMAVVSQTPDYRKIQGQIADSIGLKFDKETDQGRSLQLHDRLKNINSVLIVLDDVWTDLDFESIGIPSTNCKILFTSRIQDVCIKMRCQSNFTISVLSRDEGWDLFHDSIEADLLEKRDIQGIAREIANECGGLPIAIVTVAKALANKEKHAWEDALEQLRNSPVKSFLEMQATVYSCIELSYNFLGAEEKLFLFLCSLFPEDFDVPIEALLRHGVGLGMFKGIDALWKVRNRVHTVVDRLKQCFMLLDSNVEECVKMHDVVRDAIGSIAAQCLKEETWPYNSYSSAISLIFEEKTENLDVSNCQKLMVLSLQNVSINSMPSVVAALDNIHTLRLEACNVGDISIIGQKLKKLEILSFAKSNIKVLPLEIGELNLLRLLDLTECNSLIQVSATVLASLSRLEELYLRARNFPSKELNRILFELQCLSHKLKVFEFAFAMVDESLPRDLIFKNVVRFWVYVGDSSTISRGLVRRGYLHPNVLTLNNTYYNYIKKSVTLQHFLKRVEILSLDDIKNLKCVISDLDEEGFPLLKNLSIESCNNLEYAADSCDHCCVFPQVQSISLRNLENLKAITSHVANHFEFDACQCFGRLQLLKVEYCKSLKTIFTSLFPRRTSLAKLQCLHVLESHGIECVVSSNTMNVDDSIFEFSNLVELKLQELPNLTAFIKVQESNNFSENSTSESDLGEHRVSGSALFESNSLELFPKLEKILLRACSSLNTVFNMKQSQSEDAVFAQLKEVELSWLSNLNHIWGSVPSNIQGFHKLKSVKVANCDSLKYIFTPSIVRALTQLKKLVIQSCMSLENFVGNEQGQDGETLVFVQLESLTLKDLPQLQNLSPNNSYMILWPAMRSLCIDGCPLLKISTNVCVQENSNVISNSTTTTHDVGTSSGIEDSPSLRFLQCCFGGTRESFVSNSKAKDLKMEKSVVDANNKINFFFNGEMGGSPMPILEHVIVKGWDSLDVLFHHKQKQSQDSNTIVVNCLVKFMTKQVPSSSTFHNITLLSLEACHKLRYLCSNSIAKLLVKLQEIKVSNCKVVEQLFQCEEQEKICDLEWPSLKRISIINCSMIQLILTSKVEEGKTNIIKLQSLTLSHLPNIKSFCSTCCALEPPFLENGHGNDERASSEEERNTRLAPLINGFQFPNLKHIAIMGCNKMRCLFSPSTSKSLVNLMDLEICACGDIEEIVVSLEEDTTKVNKIVFHHLQHLKLENLPKLKAFCKGSYDFDFPLLHEVFLKNCHMMEIFSSGSSYTPKLDKVTMEIGNVSKNIWMGDLNATMPLCKGMLKFQTSKTLRWIKQDTWALRYLTKEKEITIEGFQSLLNLVPSNVIHLFQNLNQLTIKDCDSLVEVFESEGVTTTMNKKEEQTITNYELQSMSLQNLPKLTHIWKIHGDVLGFKNLRILKVENCGNLCSLFSPSIAKSLVQLWHLRVYNCHMMEEIIEESYDEEKIIIEFPLLNKLELRHLPKLECFCSGRNLDIELPSCEEMVIEKCPNMTSFCYGDVNTPKLLRIYKGSYEYVDLIVNLNVTIHYANKNSKVSQQTLERSRFIEQDHHHLLLDYLRSETELFVEDSENMLHCVPLNMFHRFQHIKQLKVRECGSIVEIFESKGLNAHGDEGCYTKTLYNYNMQELHLYDLPKLMHIWRESHGGLLTFRNLRKLKIGCCDGLKSVLSPSIARGLRQLQELSVHECEELEKIISDEEEKIYEESINNVKIIAFPSLKWLTLYRLPRLECFCSSAYHFDLPSCHDIIIKECPKVEACCKGMTKTFQN</sequence>
<evidence type="ECO:0000256" key="4">
    <source>
        <dbReference type="ARBA" id="ARBA00022840"/>
    </source>
</evidence>
<name>A0ABU6WJ05_9FABA</name>
<dbReference type="SUPFAM" id="SSF52058">
    <property type="entry name" value="L domain-like"/>
    <property type="match status" value="2"/>
</dbReference>
<protein>
    <recommendedName>
        <fullName evidence="10">NB-ARC domain-containing protein</fullName>
    </recommendedName>
</protein>
<evidence type="ECO:0008006" key="10">
    <source>
        <dbReference type="Google" id="ProtNLM"/>
    </source>
</evidence>
<keyword evidence="9" id="KW-1185">Reference proteome</keyword>
<keyword evidence="3" id="KW-0611">Plant defense</keyword>
<feature type="domain" description="Disease resistance protein At4g27190-like leucine-rich repeats" evidence="7">
    <location>
        <begin position="1348"/>
        <end position="1450"/>
    </location>
</feature>
<keyword evidence="4" id="KW-0067">ATP-binding</keyword>
<keyword evidence="5" id="KW-0175">Coiled coil</keyword>